<proteinExistence type="predicted"/>
<protein>
    <submittedName>
        <fullName evidence="1">Uncharacterized protein</fullName>
    </submittedName>
</protein>
<accession>A0AA38HSN2</accession>
<sequence>MPVGLVYDFNGEGLFTGPESSVPIDYAKLQPILPGHPRRNSVIIPSPIHLVHIKCYNTKTIAQGCLQPITPHSLLPREQPLARNKRSAHFEHVHRFPLRHLTLLSRQTSFIMENFYKDELVFSESARSMEGGWVGFRAVHPPSSGVCTSAGRVDGPDGSRNFL</sequence>
<dbReference type="Proteomes" id="UP001168821">
    <property type="component" value="Unassembled WGS sequence"/>
</dbReference>
<evidence type="ECO:0000313" key="1">
    <source>
        <dbReference type="EMBL" id="KAJ3643183.1"/>
    </source>
</evidence>
<gene>
    <name evidence="1" type="ORF">Zmor_025908</name>
</gene>
<evidence type="ECO:0000313" key="2">
    <source>
        <dbReference type="Proteomes" id="UP001168821"/>
    </source>
</evidence>
<keyword evidence="2" id="KW-1185">Reference proteome</keyword>
<dbReference type="EMBL" id="JALNTZ010000008">
    <property type="protein sequence ID" value="KAJ3643183.1"/>
    <property type="molecule type" value="Genomic_DNA"/>
</dbReference>
<reference evidence="1" key="1">
    <citation type="journal article" date="2023" name="G3 (Bethesda)">
        <title>Whole genome assemblies of Zophobas morio and Tenebrio molitor.</title>
        <authorList>
            <person name="Kaur S."/>
            <person name="Stinson S.A."/>
            <person name="diCenzo G.C."/>
        </authorList>
    </citation>
    <scope>NUCLEOTIDE SEQUENCE</scope>
    <source>
        <strain evidence="1">QUZm001</strain>
    </source>
</reference>
<name>A0AA38HSN2_9CUCU</name>
<organism evidence="1 2">
    <name type="scientific">Zophobas morio</name>
    <dbReference type="NCBI Taxonomy" id="2755281"/>
    <lineage>
        <taxon>Eukaryota</taxon>
        <taxon>Metazoa</taxon>
        <taxon>Ecdysozoa</taxon>
        <taxon>Arthropoda</taxon>
        <taxon>Hexapoda</taxon>
        <taxon>Insecta</taxon>
        <taxon>Pterygota</taxon>
        <taxon>Neoptera</taxon>
        <taxon>Endopterygota</taxon>
        <taxon>Coleoptera</taxon>
        <taxon>Polyphaga</taxon>
        <taxon>Cucujiformia</taxon>
        <taxon>Tenebrionidae</taxon>
        <taxon>Zophobas</taxon>
    </lineage>
</organism>
<dbReference type="AlphaFoldDB" id="A0AA38HSN2"/>
<comment type="caution">
    <text evidence="1">The sequence shown here is derived from an EMBL/GenBank/DDBJ whole genome shotgun (WGS) entry which is preliminary data.</text>
</comment>